<reference evidence="8" key="1">
    <citation type="journal article" date="2019" name="Int. J. Syst. Evol. Microbiol.">
        <title>The Global Catalogue of Microorganisms (GCM) 10K type strain sequencing project: providing services to taxonomists for standard genome sequencing and annotation.</title>
        <authorList>
            <consortium name="The Broad Institute Genomics Platform"/>
            <consortium name="The Broad Institute Genome Sequencing Center for Infectious Disease"/>
            <person name="Wu L."/>
            <person name="Ma J."/>
        </authorList>
    </citation>
    <scope>NUCLEOTIDE SEQUENCE [LARGE SCALE GENOMIC DNA]</scope>
    <source>
        <strain evidence="8">SYNS20</strain>
    </source>
</reference>
<dbReference type="PANTHER" id="PTHR47691">
    <property type="entry name" value="REGULATOR-RELATED"/>
    <property type="match status" value="1"/>
</dbReference>
<dbReference type="Pfam" id="PF00486">
    <property type="entry name" value="Trans_reg_C"/>
    <property type="match status" value="1"/>
</dbReference>
<evidence type="ECO:0000256" key="1">
    <source>
        <dbReference type="ARBA" id="ARBA00005820"/>
    </source>
</evidence>
<evidence type="ECO:0000313" key="7">
    <source>
        <dbReference type="EMBL" id="MFC7303957.1"/>
    </source>
</evidence>
<organism evidence="7 8">
    <name type="scientific">Streptomyces monticola</name>
    <dbReference type="NCBI Taxonomy" id="2666263"/>
    <lineage>
        <taxon>Bacteria</taxon>
        <taxon>Bacillati</taxon>
        <taxon>Actinomycetota</taxon>
        <taxon>Actinomycetes</taxon>
        <taxon>Kitasatosporales</taxon>
        <taxon>Streptomycetaceae</taxon>
        <taxon>Streptomyces</taxon>
    </lineage>
</organism>
<dbReference type="Proteomes" id="UP001596523">
    <property type="component" value="Unassembled WGS sequence"/>
</dbReference>
<dbReference type="InterPro" id="IPR027417">
    <property type="entry name" value="P-loop_NTPase"/>
</dbReference>
<keyword evidence="8" id="KW-1185">Reference proteome</keyword>
<dbReference type="Pfam" id="PF25872">
    <property type="entry name" value="HTH_77"/>
    <property type="match status" value="1"/>
</dbReference>
<gene>
    <name evidence="7" type="ORF">ACFQVC_06980</name>
</gene>
<dbReference type="Pfam" id="PF03704">
    <property type="entry name" value="BTAD"/>
    <property type="match status" value="1"/>
</dbReference>
<comment type="caution">
    <text evidence="7">The sequence shown here is derived from an EMBL/GenBank/DDBJ whole genome shotgun (WGS) entry which is preliminary data.</text>
</comment>
<evidence type="ECO:0000256" key="5">
    <source>
        <dbReference type="SAM" id="MobiDB-lite"/>
    </source>
</evidence>
<feature type="region of interest" description="Disordered" evidence="5">
    <location>
        <begin position="726"/>
        <end position="760"/>
    </location>
</feature>
<evidence type="ECO:0000313" key="8">
    <source>
        <dbReference type="Proteomes" id="UP001596523"/>
    </source>
</evidence>
<dbReference type="SUPFAM" id="SSF48452">
    <property type="entry name" value="TPR-like"/>
    <property type="match status" value="2"/>
</dbReference>
<dbReference type="InterPro" id="IPR001867">
    <property type="entry name" value="OmpR/PhoB-type_DNA-bd"/>
</dbReference>
<accession>A0ABW2JDR5</accession>
<proteinExistence type="inferred from homology"/>
<dbReference type="SMART" id="SM00862">
    <property type="entry name" value="Trans_reg_C"/>
    <property type="match status" value="1"/>
</dbReference>
<evidence type="ECO:0000256" key="4">
    <source>
        <dbReference type="PROSITE-ProRule" id="PRU01091"/>
    </source>
</evidence>
<comment type="similarity">
    <text evidence="1">Belongs to the AfsR/DnrI/RedD regulatory family.</text>
</comment>
<feature type="compositionally biased region" description="Polar residues" evidence="5">
    <location>
        <begin position="330"/>
        <end position="349"/>
    </location>
</feature>
<dbReference type="EMBL" id="JBHTCF010000002">
    <property type="protein sequence ID" value="MFC7303957.1"/>
    <property type="molecule type" value="Genomic_DNA"/>
</dbReference>
<dbReference type="PANTHER" id="PTHR47691:SF3">
    <property type="entry name" value="HTH-TYPE TRANSCRIPTIONAL REGULATOR RV0890C-RELATED"/>
    <property type="match status" value="1"/>
</dbReference>
<feature type="DNA-binding region" description="OmpR/PhoB-type" evidence="4">
    <location>
        <begin position="1"/>
        <end position="94"/>
    </location>
</feature>
<name>A0ABW2JDR5_9ACTN</name>
<keyword evidence="2" id="KW-0902">Two-component regulatory system</keyword>
<dbReference type="CDD" id="cd15831">
    <property type="entry name" value="BTAD"/>
    <property type="match status" value="1"/>
</dbReference>
<dbReference type="InterPro" id="IPR036388">
    <property type="entry name" value="WH-like_DNA-bd_sf"/>
</dbReference>
<feature type="region of interest" description="Disordered" evidence="5">
    <location>
        <begin position="330"/>
        <end position="352"/>
    </location>
</feature>
<dbReference type="RefSeq" id="WP_381827662.1">
    <property type="nucleotide sequence ID" value="NZ_JBHTCF010000002.1"/>
</dbReference>
<dbReference type="PROSITE" id="PS51755">
    <property type="entry name" value="OMPR_PHOB"/>
    <property type="match status" value="1"/>
</dbReference>
<dbReference type="SMART" id="SM01043">
    <property type="entry name" value="BTAD"/>
    <property type="match status" value="1"/>
</dbReference>
<dbReference type="Gene3D" id="3.40.50.300">
    <property type="entry name" value="P-loop containing nucleotide triphosphate hydrolases"/>
    <property type="match status" value="1"/>
</dbReference>
<dbReference type="InterPro" id="IPR005158">
    <property type="entry name" value="BTAD"/>
</dbReference>
<protein>
    <submittedName>
        <fullName evidence="7">BTAD domain-containing putative transcriptional regulator</fullName>
    </submittedName>
</protein>
<evidence type="ECO:0000259" key="6">
    <source>
        <dbReference type="PROSITE" id="PS51755"/>
    </source>
</evidence>
<evidence type="ECO:0000256" key="3">
    <source>
        <dbReference type="ARBA" id="ARBA00023125"/>
    </source>
</evidence>
<dbReference type="Gene3D" id="1.25.40.10">
    <property type="entry name" value="Tetratricopeptide repeat domain"/>
    <property type="match status" value="3"/>
</dbReference>
<dbReference type="SUPFAM" id="SSF46894">
    <property type="entry name" value="C-terminal effector domain of the bipartite response regulators"/>
    <property type="match status" value="1"/>
</dbReference>
<dbReference type="SUPFAM" id="SSF52540">
    <property type="entry name" value="P-loop containing nucleoside triphosphate hydrolases"/>
    <property type="match status" value="1"/>
</dbReference>
<dbReference type="InterPro" id="IPR016032">
    <property type="entry name" value="Sig_transdc_resp-reg_C-effctor"/>
</dbReference>
<dbReference type="Pfam" id="PF13401">
    <property type="entry name" value="AAA_22"/>
    <property type="match status" value="1"/>
</dbReference>
<dbReference type="InterPro" id="IPR011990">
    <property type="entry name" value="TPR-like_helical_dom_sf"/>
</dbReference>
<sequence length="1123" mass="119979">MRFGVLGPLAVWSEDGELVGVPEFKVRSLLAALLTVPGQVVSADRLVDEVWGDAPPANSAGALQTLVSRLRRALSQGGGREVVRRRALGYALEVPDEAVDAGRFTALAARARTTVDPRERAGVLTEALGLWRGPAFADFQDEPFARAALTRLEEQRLLTQEELAEARLELGEHALVAGELGAMVERHPLRERLRAAHMRALYGAGRASEALDSYLDLRHRLDEDLGLEPGPELAALQREILRQDPALRAEPTPPAAPRPRTNLPTPVAGLIGRSESVDAVRGLVESHRLVTLTGPGGVGKTRLALEVAAGLVASFADGVWLVELASQTFSDESQDTATGESRGAATNASRGAATGEKLAEVVAATLGVRDDSGSGPLPGERPRPLLDRLTDAVRGRRLLLVLDNCEHVVGAAAGLTQALLHGAPDLRILATSQEPLDISGERLWPVQPLDLPEASARAAELRQSSAVQMFLDRAVAAAPGFALTDDNAAAVASICRRLDGIPLALELASSRLRVLGVGELAERLDDRFRLLTGGHREAPARQQTLRAMIDWSWELLTAAERTVLRRLAVHSDGCTLAAAEEVCAGDGVRPGEILDLLTRLVDRSLVVVAQDADGPRYRLLESVAAYSLERLRASEYERVRRVHARYYAAFAERADSFLRGADQMRWLRRLDAESANIRGAIDGAAADGDWPLARNLVHAMVWYWFLRGRLTEAERCLSMVLSLRPAEGSGRGEGSGRAENAGRSDGPGRPQDADRPEDPDLCATLAWHTGIGLLSGAPDTPVRGSRKPLELYDDIRDPRERTRAGWLLGFAVTRFGDLAVGEELVDRLLADSRALGDGWARAAALATRGMQTYVCGDLAASRRAGEVSLALFQEVGDAWGGLQATAVLGRLAEIEGDYAEAARQHEQGLRIAEDLGLWTDASMRWSELGRIALLTGEHARADELHERGRRLAVEQGDKPAEEFAELGLALGARRQGRLDAAESYLRNWLGWNRQLGAEYGTALILAELGFVAELRGAAGTALSLHREGLAAARETGDPRAVALALEGLAGARALAGDAEHAARLLGAAASGRASVGAPLPAAERGDVDRVTAAVRAALGEAGFAAAFEEGAAADDVTQDPSDP</sequence>
<evidence type="ECO:0000256" key="2">
    <source>
        <dbReference type="ARBA" id="ARBA00023012"/>
    </source>
</evidence>
<keyword evidence="3 4" id="KW-0238">DNA-binding</keyword>
<dbReference type="InterPro" id="IPR058852">
    <property type="entry name" value="HTH_77"/>
</dbReference>
<feature type="domain" description="OmpR/PhoB-type" evidence="6">
    <location>
        <begin position="1"/>
        <end position="94"/>
    </location>
</feature>
<dbReference type="Gene3D" id="1.10.10.10">
    <property type="entry name" value="Winged helix-like DNA-binding domain superfamily/Winged helix DNA-binding domain"/>
    <property type="match status" value="1"/>
</dbReference>
<dbReference type="InterPro" id="IPR049945">
    <property type="entry name" value="AAA_22"/>
</dbReference>